<accession>A0A8J4CL56</accession>
<dbReference type="SUPFAM" id="SSF56219">
    <property type="entry name" value="DNase I-like"/>
    <property type="match status" value="1"/>
</dbReference>
<comment type="similarity">
    <text evidence="1">Belongs to the inositol polyphosphate 5-phosphatase family.</text>
</comment>
<evidence type="ECO:0000313" key="3">
    <source>
        <dbReference type="EMBL" id="GIL82340.1"/>
    </source>
</evidence>
<name>A0A8J4CL56_9CHLO</name>
<dbReference type="EMBL" id="BNCP01000024">
    <property type="protein sequence ID" value="GIL82340.1"/>
    <property type="molecule type" value="Genomic_DNA"/>
</dbReference>
<dbReference type="Gene3D" id="3.60.10.10">
    <property type="entry name" value="Endonuclease/exonuclease/phosphatase"/>
    <property type="match status" value="1"/>
</dbReference>
<dbReference type="InterPro" id="IPR046985">
    <property type="entry name" value="IP5"/>
</dbReference>
<evidence type="ECO:0000256" key="1">
    <source>
        <dbReference type="ARBA" id="ARBA00010768"/>
    </source>
</evidence>
<gene>
    <name evidence="3" type="ORF">Vretifemale_11233</name>
</gene>
<dbReference type="Proteomes" id="UP000747110">
    <property type="component" value="Unassembled WGS sequence"/>
</dbReference>
<dbReference type="GO" id="GO:0046856">
    <property type="term" value="P:phosphatidylinositol dephosphorylation"/>
    <property type="evidence" value="ECO:0007669"/>
    <property type="project" value="InterPro"/>
</dbReference>
<evidence type="ECO:0000259" key="2">
    <source>
        <dbReference type="Pfam" id="PF22669"/>
    </source>
</evidence>
<dbReference type="PANTHER" id="PTHR11200">
    <property type="entry name" value="INOSITOL 5-PHOSPHATASE"/>
    <property type="match status" value="1"/>
</dbReference>
<dbReference type="GO" id="GO:0004439">
    <property type="term" value="F:phosphatidylinositol-4,5-bisphosphate 5-phosphatase activity"/>
    <property type="evidence" value="ECO:0007669"/>
    <property type="project" value="TreeGrafter"/>
</dbReference>
<comment type="caution">
    <text evidence="3">The sequence shown here is derived from an EMBL/GenBank/DDBJ whole genome shotgun (WGS) entry which is preliminary data.</text>
</comment>
<evidence type="ECO:0000313" key="4">
    <source>
        <dbReference type="Proteomes" id="UP000747110"/>
    </source>
</evidence>
<protein>
    <recommendedName>
        <fullName evidence="2">Inositol polyphosphate-related phosphatase domain-containing protein</fullName>
    </recommendedName>
</protein>
<dbReference type="PANTHER" id="PTHR11200:SF300">
    <property type="entry name" value="TYPE II INOSITOL 1,4,5-TRISPHOSPHATE 5-PHOSPHATASE"/>
    <property type="match status" value="1"/>
</dbReference>
<dbReference type="AlphaFoldDB" id="A0A8J4CL56"/>
<dbReference type="OrthoDB" id="62798at2759"/>
<dbReference type="InterPro" id="IPR036691">
    <property type="entry name" value="Endo/exonu/phosph_ase_sf"/>
</dbReference>
<reference evidence="3" key="1">
    <citation type="journal article" date="2021" name="Proc. Natl. Acad. Sci. U.S.A.">
        <title>Three genomes in the algal genus Volvox reveal the fate of a haploid sex-determining region after a transition to homothallism.</title>
        <authorList>
            <person name="Yamamoto K."/>
            <person name="Hamaji T."/>
            <person name="Kawai-Toyooka H."/>
            <person name="Matsuzaki R."/>
            <person name="Takahashi F."/>
            <person name="Nishimura Y."/>
            <person name="Kawachi M."/>
            <person name="Noguchi H."/>
            <person name="Minakuchi Y."/>
            <person name="Umen J.G."/>
            <person name="Toyoda A."/>
            <person name="Nozaki H."/>
        </authorList>
    </citation>
    <scope>NUCLEOTIDE SEQUENCE</scope>
    <source>
        <strain evidence="3">NIES-3786</strain>
    </source>
</reference>
<dbReference type="InterPro" id="IPR000300">
    <property type="entry name" value="IPPc"/>
</dbReference>
<keyword evidence="4" id="KW-1185">Reference proteome</keyword>
<sequence length="128" mass="14448">MSPLPSRSAPSGYHFPLSPPVRPPLSSFSPPPTIQGFLEMPIAFAPTFKFFRNSDKYDLRRAPSWTDRVLYLVNADPLFADLRPLYYMSVPELRTSDHKPVIAGFELSICPLRGGDNRHARQRGCVVM</sequence>
<proteinExistence type="inferred from homology"/>
<organism evidence="3 4">
    <name type="scientific">Volvox reticuliferus</name>
    <dbReference type="NCBI Taxonomy" id="1737510"/>
    <lineage>
        <taxon>Eukaryota</taxon>
        <taxon>Viridiplantae</taxon>
        <taxon>Chlorophyta</taxon>
        <taxon>core chlorophytes</taxon>
        <taxon>Chlorophyceae</taxon>
        <taxon>CS clade</taxon>
        <taxon>Chlamydomonadales</taxon>
        <taxon>Volvocaceae</taxon>
        <taxon>Volvox</taxon>
    </lineage>
</organism>
<dbReference type="Pfam" id="PF22669">
    <property type="entry name" value="Exo_endo_phos2"/>
    <property type="match status" value="1"/>
</dbReference>
<feature type="domain" description="Inositol polyphosphate-related phosphatase" evidence="2">
    <location>
        <begin position="34"/>
        <end position="103"/>
    </location>
</feature>